<dbReference type="RefSeq" id="WP_013155231.1">
    <property type="nucleotide sequence ID" value="NC_014210.1"/>
</dbReference>
<feature type="region of interest" description="Disordered" evidence="1">
    <location>
        <begin position="1"/>
        <end position="23"/>
    </location>
</feature>
<dbReference type="KEGG" id="nda:Ndas_4232"/>
<evidence type="ECO:0000313" key="3">
    <source>
        <dbReference type="EMBL" id="ADH69624.1"/>
    </source>
</evidence>
<dbReference type="AlphaFoldDB" id="D7AVW4"/>
<dbReference type="Pfam" id="PF07332">
    <property type="entry name" value="Phage_holin_3_6"/>
    <property type="match status" value="1"/>
</dbReference>
<dbReference type="EMBL" id="CP002040">
    <property type="protein sequence ID" value="ADH69624.1"/>
    <property type="molecule type" value="Genomic_DNA"/>
</dbReference>
<reference evidence="3 4" key="1">
    <citation type="journal article" date="2010" name="Stand. Genomic Sci.">
        <title>Complete genome sequence of Nocardiopsis dassonvillei type strain (IMRU 509).</title>
        <authorList>
            <person name="Sun H."/>
            <person name="Lapidus A."/>
            <person name="Nolan M."/>
            <person name="Lucas S."/>
            <person name="Del Rio T.G."/>
            <person name="Tice H."/>
            <person name="Cheng J.F."/>
            <person name="Tapia R."/>
            <person name="Han C."/>
            <person name="Goodwin L."/>
            <person name="Pitluck S."/>
            <person name="Pagani I."/>
            <person name="Ivanova N."/>
            <person name="Mavromatis K."/>
            <person name="Mikhailova N."/>
            <person name="Pati A."/>
            <person name="Chen A."/>
            <person name="Palaniappan K."/>
            <person name="Land M."/>
            <person name="Hauser L."/>
            <person name="Chang Y.J."/>
            <person name="Jeffries C.D."/>
            <person name="Djao O.D."/>
            <person name="Rohde M."/>
            <person name="Sikorski J."/>
            <person name="Goker M."/>
            <person name="Woyke T."/>
            <person name="Bristow J."/>
            <person name="Eisen J.A."/>
            <person name="Markowitz V."/>
            <person name="Hugenholtz P."/>
            <person name="Kyrpides N.C."/>
            <person name="Klenk H.P."/>
        </authorList>
    </citation>
    <scope>NUCLEOTIDE SEQUENCE [LARGE SCALE GENOMIC DNA]</scope>
    <source>
        <strain evidence="4">ATCC 23218 / DSM 43111 / CIP 107115 / JCM 7437 / KCTC 9190 / NBRC 14626 / NCTC 10488 / NRRL B-5397 / IMRU 509</strain>
    </source>
</reference>
<sequence length="145" mass="15481">MATIPGARRETGGERREPGEEEQSFSELLGAVTGDLQKLFRQELALAKAEMREEAAKTGKAAGLLSGAAVAGYLALLLLSLAAMFGLAELIGLGWAALVVAVVWAIVGAVLAVMGRNRMREVSPKPERTIETLKEDAQWAKHPTR</sequence>
<keyword evidence="2" id="KW-0812">Transmembrane</keyword>
<organism evidence="3 4">
    <name type="scientific">Nocardiopsis dassonvillei (strain ATCC 23218 / DSM 43111 / CIP 107115 / JCM 7437 / KCTC 9190 / NBRC 14626 / NCTC 10488 / NRRL B-5397 / IMRU 509)</name>
    <name type="common">Actinomadura dassonvillei</name>
    <dbReference type="NCBI Taxonomy" id="446468"/>
    <lineage>
        <taxon>Bacteria</taxon>
        <taxon>Bacillati</taxon>
        <taxon>Actinomycetota</taxon>
        <taxon>Actinomycetes</taxon>
        <taxon>Streptosporangiales</taxon>
        <taxon>Nocardiopsidaceae</taxon>
        <taxon>Nocardiopsis</taxon>
    </lineage>
</organism>
<feature type="compositionally biased region" description="Basic and acidic residues" evidence="1">
    <location>
        <begin position="7"/>
        <end position="18"/>
    </location>
</feature>
<feature type="transmembrane region" description="Helical" evidence="2">
    <location>
        <begin position="61"/>
        <end position="87"/>
    </location>
</feature>
<keyword evidence="4" id="KW-1185">Reference proteome</keyword>
<gene>
    <name evidence="3" type="ordered locus">Ndas_4232</name>
</gene>
<dbReference type="GeneID" id="91486773"/>
<feature type="transmembrane region" description="Helical" evidence="2">
    <location>
        <begin position="93"/>
        <end position="115"/>
    </location>
</feature>
<evidence type="ECO:0000256" key="1">
    <source>
        <dbReference type="SAM" id="MobiDB-lite"/>
    </source>
</evidence>
<dbReference type="InterPro" id="IPR009937">
    <property type="entry name" value="Phage_holin_3_6"/>
</dbReference>
<accession>D7AVW4</accession>
<keyword evidence="2" id="KW-0472">Membrane</keyword>
<proteinExistence type="predicted"/>
<evidence type="ECO:0000256" key="2">
    <source>
        <dbReference type="SAM" id="Phobius"/>
    </source>
</evidence>
<dbReference type="HOGENOM" id="CLU_106273_5_1_11"/>
<evidence type="ECO:0000313" key="4">
    <source>
        <dbReference type="Proteomes" id="UP000002219"/>
    </source>
</evidence>
<dbReference type="STRING" id="446468.Ndas_4232"/>
<dbReference type="Proteomes" id="UP000002219">
    <property type="component" value="Chromosome 1"/>
</dbReference>
<dbReference type="OrthoDB" id="3216929at2"/>
<name>D7AVW4_NOCDD</name>
<protein>
    <recommendedName>
        <fullName evidence="5">Phage holin family protein</fullName>
    </recommendedName>
</protein>
<dbReference type="eggNOG" id="ENOG5032TF3">
    <property type="taxonomic scope" value="Bacteria"/>
</dbReference>
<evidence type="ECO:0008006" key="5">
    <source>
        <dbReference type="Google" id="ProtNLM"/>
    </source>
</evidence>
<keyword evidence="2" id="KW-1133">Transmembrane helix</keyword>